<dbReference type="InterPro" id="IPR058245">
    <property type="entry name" value="NreC/VraR/RcsB-like_REC"/>
</dbReference>
<dbReference type="Pfam" id="PF00072">
    <property type="entry name" value="Response_reg"/>
    <property type="match status" value="1"/>
</dbReference>
<dbReference type="Proteomes" id="UP000434850">
    <property type="component" value="Unassembled WGS sequence"/>
</dbReference>
<dbReference type="PANTHER" id="PTHR43214">
    <property type="entry name" value="TWO-COMPONENT RESPONSE REGULATOR"/>
    <property type="match status" value="1"/>
</dbReference>
<feature type="modified residue" description="4-aspartylphosphate" evidence="3">
    <location>
        <position position="58"/>
    </location>
</feature>
<sequence>MNKVRVAIADDHKIFGQSLGMLIQSVDEFELLFVAENGLDFLEKLKAAPHLPDVALLDIDMPFMNGIELNRQLHKSKPELKIIMLSVHLEEELITQVIDDGAASYLAKNCDKEDLIKAVRMVYSEGFYINQLTLRALTAAAKARNKSSKKLKPVHETLTERERAVLDLICKEFNNAEIAQILFISVRTVEGHRNNLLTKTSSRNTAGLVLFAIRHQLFEVPL</sequence>
<evidence type="ECO:0000256" key="3">
    <source>
        <dbReference type="PROSITE-ProRule" id="PRU00169"/>
    </source>
</evidence>
<dbReference type="CDD" id="cd06170">
    <property type="entry name" value="LuxR_C_like"/>
    <property type="match status" value="1"/>
</dbReference>
<dbReference type="GO" id="GO:0000160">
    <property type="term" value="P:phosphorelay signal transduction system"/>
    <property type="evidence" value="ECO:0007669"/>
    <property type="project" value="InterPro"/>
</dbReference>
<reference evidence="6 7" key="1">
    <citation type="submission" date="2019-12" db="EMBL/GenBank/DDBJ databases">
        <title>Mucilaginibacter sp. HME9299 genome sequencing and assembly.</title>
        <authorList>
            <person name="Kang H."/>
            <person name="Kim H."/>
            <person name="Joh K."/>
        </authorList>
    </citation>
    <scope>NUCLEOTIDE SEQUENCE [LARGE SCALE GENOMIC DNA]</scope>
    <source>
        <strain evidence="6 7">HME9299</strain>
    </source>
</reference>
<accession>A0A6I4IDA9</accession>
<keyword evidence="2" id="KW-0238">DNA-binding</keyword>
<dbReference type="EMBL" id="WQLA01000008">
    <property type="protein sequence ID" value="MVN93152.1"/>
    <property type="molecule type" value="Genomic_DNA"/>
</dbReference>
<dbReference type="InterPro" id="IPR039420">
    <property type="entry name" value="WalR-like"/>
</dbReference>
<dbReference type="Pfam" id="PF00196">
    <property type="entry name" value="GerE"/>
    <property type="match status" value="1"/>
</dbReference>
<dbReference type="PROSITE" id="PS50110">
    <property type="entry name" value="RESPONSE_REGULATORY"/>
    <property type="match status" value="1"/>
</dbReference>
<feature type="domain" description="Response regulatory" evidence="5">
    <location>
        <begin position="5"/>
        <end position="123"/>
    </location>
</feature>
<dbReference type="GO" id="GO:0006355">
    <property type="term" value="P:regulation of DNA-templated transcription"/>
    <property type="evidence" value="ECO:0007669"/>
    <property type="project" value="InterPro"/>
</dbReference>
<dbReference type="GO" id="GO:0003677">
    <property type="term" value="F:DNA binding"/>
    <property type="evidence" value="ECO:0007669"/>
    <property type="project" value="UniProtKB-KW"/>
</dbReference>
<dbReference type="AlphaFoldDB" id="A0A6I4IDA9"/>
<dbReference type="InterPro" id="IPR000792">
    <property type="entry name" value="Tscrpt_reg_LuxR_C"/>
</dbReference>
<name>A0A6I4IDA9_9SPHI</name>
<evidence type="ECO:0000256" key="2">
    <source>
        <dbReference type="ARBA" id="ARBA00023125"/>
    </source>
</evidence>
<organism evidence="6 7">
    <name type="scientific">Mucilaginibacter aquatilis</name>
    <dbReference type="NCBI Taxonomy" id="1517760"/>
    <lineage>
        <taxon>Bacteria</taxon>
        <taxon>Pseudomonadati</taxon>
        <taxon>Bacteroidota</taxon>
        <taxon>Sphingobacteriia</taxon>
        <taxon>Sphingobacteriales</taxon>
        <taxon>Sphingobacteriaceae</taxon>
        <taxon>Mucilaginibacter</taxon>
    </lineage>
</organism>
<feature type="domain" description="HTH luxR-type" evidence="4">
    <location>
        <begin position="156"/>
        <end position="216"/>
    </location>
</feature>
<dbReference type="CDD" id="cd17535">
    <property type="entry name" value="REC_NarL-like"/>
    <property type="match status" value="1"/>
</dbReference>
<gene>
    <name evidence="6" type="ORF">GO816_18615</name>
</gene>
<dbReference type="PANTHER" id="PTHR43214:SF43">
    <property type="entry name" value="TWO-COMPONENT RESPONSE REGULATOR"/>
    <property type="match status" value="1"/>
</dbReference>
<evidence type="ECO:0000259" key="4">
    <source>
        <dbReference type="PROSITE" id="PS50043"/>
    </source>
</evidence>
<dbReference type="InterPro" id="IPR016032">
    <property type="entry name" value="Sig_transdc_resp-reg_C-effctor"/>
</dbReference>
<dbReference type="SUPFAM" id="SSF46894">
    <property type="entry name" value="C-terminal effector domain of the bipartite response regulators"/>
    <property type="match status" value="1"/>
</dbReference>
<keyword evidence="1 3" id="KW-0597">Phosphoprotein</keyword>
<evidence type="ECO:0000259" key="5">
    <source>
        <dbReference type="PROSITE" id="PS50110"/>
    </source>
</evidence>
<proteinExistence type="predicted"/>
<dbReference type="Gene3D" id="3.40.50.2300">
    <property type="match status" value="1"/>
</dbReference>
<dbReference type="SMART" id="SM00421">
    <property type="entry name" value="HTH_LUXR"/>
    <property type="match status" value="1"/>
</dbReference>
<evidence type="ECO:0000256" key="1">
    <source>
        <dbReference type="ARBA" id="ARBA00022553"/>
    </source>
</evidence>
<evidence type="ECO:0000313" key="6">
    <source>
        <dbReference type="EMBL" id="MVN93152.1"/>
    </source>
</evidence>
<protein>
    <submittedName>
        <fullName evidence="6">Response regulator</fullName>
    </submittedName>
</protein>
<comment type="caution">
    <text evidence="6">The sequence shown here is derived from an EMBL/GenBank/DDBJ whole genome shotgun (WGS) entry which is preliminary data.</text>
</comment>
<dbReference type="PROSITE" id="PS50043">
    <property type="entry name" value="HTH_LUXR_2"/>
    <property type="match status" value="1"/>
</dbReference>
<dbReference type="OrthoDB" id="9797341at2"/>
<dbReference type="SMART" id="SM00448">
    <property type="entry name" value="REC"/>
    <property type="match status" value="1"/>
</dbReference>
<dbReference type="InterPro" id="IPR001789">
    <property type="entry name" value="Sig_transdc_resp-reg_receiver"/>
</dbReference>
<dbReference type="InterPro" id="IPR011006">
    <property type="entry name" value="CheY-like_superfamily"/>
</dbReference>
<evidence type="ECO:0000313" key="7">
    <source>
        <dbReference type="Proteomes" id="UP000434850"/>
    </source>
</evidence>
<dbReference type="SUPFAM" id="SSF52172">
    <property type="entry name" value="CheY-like"/>
    <property type="match status" value="1"/>
</dbReference>
<dbReference type="RefSeq" id="WP_157543464.1">
    <property type="nucleotide sequence ID" value="NZ_WQLA01000008.1"/>
</dbReference>
<dbReference type="PRINTS" id="PR00038">
    <property type="entry name" value="HTHLUXR"/>
</dbReference>
<keyword evidence="7" id="KW-1185">Reference proteome</keyword>